<reference evidence="1" key="2">
    <citation type="submission" date="2006-01" db="EMBL/GenBank/DDBJ databases">
        <authorList>
            <person name="Genoscope"/>
        </authorList>
    </citation>
    <scope>NUCLEOTIDE SEQUENCE</scope>
</reference>
<accession>Q1PVX6</accession>
<dbReference type="AlphaFoldDB" id="Q1PVX6"/>
<organism evidence="1">
    <name type="scientific">Kuenenia stuttgartiensis</name>
    <dbReference type="NCBI Taxonomy" id="174633"/>
    <lineage>
        <taxon>Bacteria</taxon>
        <taxon>Pseudomonadati</taxon>
        <taxon>Planctomycetota</taxon>
        <taxon>Candidatus Brocadiia</taxon>
        <taxon>Candidatus Brocadiales</taxon>
        <taxon>Candidatus Brocadiaceae</taxon>
        <taxon>Candidatus Kuenenia</taxon>
    </lineage>
</organism>
<proteinExistence type="predicted"/>
<evidence type="ECO:0000313" key="1">
    <source>
        <dbReference type="EMBL" id="CAJ71389.1"/>
    </source>
</evidence>
<protein>
    <submittedName>
        <fullName evidence="1">Uncharacterized protein</fullName>
    </submittedName>
</protein>
<reference evidence="1" key="1">
    <citation type="journal article" date="2006" name="Nature">
        <title>Deciphering the evolution and metabolism of an anammox bacterium from a community genome.</title>
        <authorList>
            <person name="Strous M."/>
            <person name="Pelletier E."/>
            <person name="Mangenot S."/>
            <person name="Rattei T."/>
            <person name="Lehner A."/>
            <person name="Taylor M.W."/>
            <person name="Horn M."/>
            <person name="Daims H."/>
            <person name="Bartol-Mavel D."/>
            <person name="Wincker P."/>
            <person name="Barbe V."/>
            <person name="Fonknechten N."/>
            <person name="Vallenet D."/>
            <person name="Segurens B."/>
            <person name="Schenowitz-Truong C."/>
            <person name="Medigue C."/>
            <person name="Collingro A."/>
            <person name="Snel B."/>
            <person name="Dutilh B.E."/>
            <person name="OpDenCamp H.J.M."/>
            <person name="vanDerDrift C."/>
            <person name="Cirpus I."/>
            <person name="vanDePas-Schoonen K.T."/>
            <person name="Harhangi H.R."/>
            <person name="vanNiftrik L."/>
            <person name="Schmid M."/>
            <person name="Keltjens J."/>
            <person name="vanDeVossenberg J."/>
            <person name="Kartal B."/>
            <person name="Meier H."/>
            <person name="Frishman D."/>
            <person name="Huynen M.A."/>
            <person name="Mewes H."/>
            <person name="Weissenbach J."/>
            <person name="Jetten M.S.M."/>
            <person name="Wagner M."/>
            <person name="LePaslier D."/>
        </authorList>
    </citation>
    <scope>NUCLEOTIDE SEQUENCE</scope>
</reference>
<dbReference type="EMBL" id="CT573073">
    <property type="protein sequence ID" value="CAJ71389.1"/>
    <property type="molecule type" value="Genomic_DNA"/>
</dbReference>
<gene>
    <name evidence="1" type="ORF">kustc0644</name>
</gene>
<sequence length="28" mass="3266">MFYNLKSAVNCRIWVQGGLKCLKQFSKC</sequence>
<name>Q1PVX6_KUEST</name>